<dbReference type="InterPro" id="IPR032482">
    <property type="entry name" value="DUF5054"/>
</dbReference>
<dbReference type="CDD" id="cd10791">
    <property type="entry name" value="GH38N_AMII_like_1"/>
    <property type="match status" value="1"/>
</dbReference>
<dbReference type="SUPFAM" id="SSF88713">
    <property type="entry name" value="Glycoside hydrolase/deacetylase"/>
    <property type="match status" value="1"/>
</dbReference>
<accession>A0A372IRA3</accession>
<dbReference type="Pfam" id="PF16477">
    <property type="entry name" value="DUF5054"/>
    <property type="match status" value="1"/>
</dbReference>
<reference evidence="1 2" key="1">
    <citation type="submission" date="2018-08" db="EMBL/GenBank/DDBJ databases">
        <title>Acidipila sp. 4G-K13, an acidobacterium isolated from forest soil.</title>
        <authorList>
            <person name="Gao Z.-H."/>
            <person name="Qiu L.-H."/>
        </authorList>
    </citation>
    <scope>NUCLEOTIDE SEQUENCE [LARGE SCALE GENOMIC DNA]</scope>
    <source>
        <strain evidence="1 2">4G-K13</strain>
    </source>
</reference>
<protein>
    <submittedName>
        <fullName evidence="1">DUF5054 domain-containing protein</fullName>
    </submittedName>
</protein>
<gene>
    <name evidence="1" type="ORF">D0Y96_10140</name>
</gene>
<comment type="caution">
    <text evidence="1">The sequence shown here is derived from an EMBL/GenBank/DDBJ whole genome shotgun (WGS) entry which is preliminary data.</text>
</comment>
<dbReference type="AlphaFoldDB" id="A0A372IRA3"/>
<keyword evidence="2" id="KW-1185">Reference proteome</keyword>
<dbReference type="OrthoDB" id="237949at2"/>
<proteinExistence type="predicted"/>
<dbReference type="Proteomes" id="UP000264702">
    <property type="component" value="Unassembled WGS sequence"/>
</dbReference>
<evidence type="ECO:0000313" key="1">
    <source>
        <dbReference type="EMBL" id="RFU17053.1"/>
    </source>
</evidence>
<evidence type="ECO:0000313" key="2">
    <source>
        <dbReference type="Proteomes" id="UP000264702"/>
    </source>
</evidence>
<dbReference type="InterPro" id="IPR011330">
    <property type="entry name" value="Glyco_hydro/deAcase_b/a-brl"/>
</dbReference>
<sequence>MRRREFVKSAIVLGGAMAWSPSKRFLLAQEEAAAAPDPQVKRVLVMFKCHFDAGFIDTQKNVVNRYFTEYFPLAVRVASEQRESGGHRYVWTTGSWLLYEYLEQASAAERSRMEKAIAAGDIAWHALPFNWQTELIDASMIEGSVALSQSLDRRFGHTTTGAKMTDVPGHTRGIIAPLAAQGVTFLDIGVNDASTPAEVPPLFLWKSPGGAGLVVMYHHGYGGVTRVPDSDVALAVVVRNDNSGPHTPQEIAQIYGDLGRRFPQARIEACGLTEFANAVAPHRAALPVVTEEIGDSWIHGIASDPLKVARYREVARLRQKWIAQGNFRTGDAVDVQLLRHVLLEAEHTWGTDTKTWLDFDHYTPQDLAPMLDTKNYKVVEFSWEEKRKDLFDGIAALPEPLRGEAEAAVSALAVKEPPMASASASAEKEIETAHFVLKIDAKTGAIVRLRNKKSGKEWASPDHPLALFSYQTLSQQDYSRFFSNYVISTADWAKKDFGKPNIERFGAESREWTPALRALEVQRGKDGYRVTARLEIDDAEAQRSGRSAFPKRMYLELLLPAAEPVVHLDFSWFEKPATRMPEALWLTFHPNVDDPHGWTMDKSGEQVSPFDVVVAGGRHLHAVSTGFRHTGGGQSLEVETVDAPLIAVGGKSPLNFSKAQPDLSDGVHSCLFNNAWGTNYLMWYGEDMRFRYVLRG</sequence>
<dbReference type="RefSeq" id="WP_117299294.1">
    <property type="nucleotide sequence ID" value="NZ_QVQT02000003.1"/>
</dbReference>
<dbReference type="GO" id="GO:0005975">
    <property type="term" value="P:carbohydrate metabolic process"/>
    <property type="evidence" value="ECO:0007669"/>
    <property type="project" value="InterPro"/>
</dbReference>
<organism evidence="1 2">
    <name type="scientific">Paracidobacterium acidisoli</name>
    <dbReference type="NCBI Taxonomy" id="2303751"/>
    <lineage>
        <taxon>Bacteria</taxon>
        <taxon>Pseudomonadati</taxon>
        <taxon>Acidobacteriota</taxon>
        <taxon>Terriglobia</taxon>
        <taxon>Terriglobales</taxon>
        <taxon>Acidobacteriaceae</taxon>
        <taxon>Paracidobacterium</taxon>
    </lineage>
</organism>
<dbReference type="EMBL" id="QVQT01000003">
    <property type="protein sequence ID" value="RFU17053.1"/>
    <property type="molecule type" value="Genomic_DNA"/>
</dbReference>
<name>A0A372IRA3_9BACT</name>